<reference evidence="3 5" key="3">
    <citation type="journal article" date="2017" name="PLoS ONE">
        <title>Genomic and phenotypic characterisation of fluoroquinolone resistance mechanisms in Enterobacteriaceae in Durban, South Africa.</title>
        <authorList>
            <person name="Osei Sekyere J."/>
            <person name="Amoako D.G."/>
        </authorList>
    </citation>
    <scope>NUCLEOTIDE SEQUENCE [LARGE SCALE GENOMIC DNA]</scope>
    <source>
        <strain evidence="3 5">ST62:944112508</strain>
    </source>
</reference>
<dbReference type="PANTHER" id="PTHR12110:SF53">
    <property type="entry name" value="BLR5974 PROTEIN"/>
    <property type="match status" value="1"/>
</dbReference>
<dbReference type="Proteomes" id="UP000019194">
    <property type="component" value="Unassembled WGS sequence"/>
</dbReference>
<dbReference type="AlphaFoldDB" id="A0A0P8I8U9"/>
<feature type="domain" description="Xylose isomerase-like TIM barrel" evidence="1">
    <location>
        <begin position="49"/>
        <end position="240"/>
    </location>
</feature>
<evidence type="ECO:0000313" key="4">
    <source>
        <dbReference type="Proteomes" id="UP000019194"/>
    </source>
</evidence>
<protein>
    <recommendedName>
        <fullName evidence="1">Xylose isomerase-like TIM barrel domain-containing protein</fullName>
    </recommendedName>
</protein>
<name>A0A0P8I8U9_CITFR</name>
<reference evidence="5" key="2">
    <citation type="submission" date="2015-09" db="EMBL/GenBank/DDBJ databases">
        <title>Prevalence of NDMs in South Africa.</title>
        <authorList>
            <person name="Osei Sekyere J."/>
            <person name="Govinden U."/>
            <person name="Essack S."/>
            <person name="Haldorsen B."/>
            <person name="Samuelsen O."/>
            <person name="Aasnaes B."/>
            <person name="Sundsfjord A."/>
        </authorList>
    </citation>
    <scope>NUCLEOTIDE SEQUENCE [LARGE SCALE GENOMIC DNA]</scope>
    <source>
        <strain evidence="5">ST62:944112508</strain>
    </source>
</reference>
<evidence type="ECO:0000259" key="1">
    <source>
        <dbReference type="Pfam" id="PF01261"/>
    </source>
</evidence>
<evidence type="ECO:0000313" key="3">
    <source>
        <dbReference type="EMBL" id="KPR57007.1"/>
    </source>
</evidence>
<gene>
    <name evidence="3" type="ORF">AN672_03945</name>
</gene>
<dbReference type="EMBL" id="LJEB01000015">
    <property type="protein sequence ID" value="KPR57007.1"/>
    <property type="molecule type" value="Genomic_DNA"/>
</dbReference>
<evidence type="ECO:0000313" key="5">
    <source>
        <dbReference type="Proteomes" id="UP000050520"/>
    </source>
</evidence>
<sequence>MGKYNKELLAERARNIPLYLHAYAFHLNMRYERVLPGDLLDIAYQQKLKGVKIHVEDGESQSLQKLNDQQLHDFKEKAKKYNLDVHIETSASDKATLTDAIRIAVATGATSVRFYPRYEGHLNDVMAKIANDIAWLSQYDDCGLSFTIEQHEDLQGHELVTLVNNSGMKNLSILFDFGNMINANEQPLSALEVMSPLITQVHIKDAKIIKEGKGWGHEACRSGHGDLPMEEMLKALLLLGEDKPQVHAFGLEEEVEYYAPAFRFDDEGDNPWIPWRDASYTPLPDSNMIDARLAQEKEHALAQIKYIRDLCDKFITNQ</sequence>
<dbReference type="SUPFAM" id="SSF51658">
    <property type="entry name" value="Xylose isomerase-like"/>
    <property type="match status" value="1"/>
</dbReference>
<dbReference type="InterPro" id="IPR050312">
    <property type="entry name" value="IolE/XylAMocC-like"/>
</dbReference>
<dbReference type="Proteomes" id="UP000050520">
    <property type="component" value="Unassembled WGS sequence"/>
</dbReference>
<dbReference type="InterPro" id="IPR036237">
    <property type="entry name" value="Xyl_isomerase-like_sf"/>
</dbReference>
<accession>A0A0P8I8U9</accession>
<dbReference type="EMBL" id="CBWP010000041">
    <property type="protein sequence ID" value="CDL38448.1"/>
    <property type="molecule type" value="Genomic_DNA"/>
</dbReference>
<dbReference type="Gene3D" id="3.20.20.150">
    <property type="entry name" value="Divalent-metal-dependent TIM barrel enzymes"/>
    <property type="match status" value="1"/>
</dbReference>
<comment type="caution">
    <text evidence="2">The sequence shown here is derived from an EMBL/GenBank/DDBJ whole genome shotgun (WGS) entry which is preliminary data.</text>
</comment>
<evidence type="ECO:0000313" key="2">
    <source>
        <dbReference type="EMBL" id="CDL38448.1"/>
    </source>
</evidence>
<dbReference type="Pfam" id="PF01261">
    <property type="entry name" value="AP_endonuc_2"/>
    <property type="match status" value="1"/>
</dbReference>
<dbReference type="InterPro" id="IPR013022">
    <property type="entry name" value="Xyl_isomerase-like_TIM-brl"/>
</dbReference>
<dbReference type="RefSeq" id="WP_003028753.1">
    <property type="nucleotide sequence ID" value="NZ_AP026940.1"/>
</dbReference>
<proteinExistence type="predicted"/>
<reference evidence="2 4" key="1">
    <citation type="submission" date="2013-10" db="EMBL/GenBank/DDBJ databases">
        <title>Antibiotic resistance diversity of beta-lactamase producers in the General Hospital Vienna.</title>
        <authorList>
            <person name="Barisic I."/>
            <person name="Mitteregger D."/>
            <person name="Hirschl A.M."/>
            <person name="Noehammer C."/>
            <person name="Wiesinger-Mayr H."/>
        </authorList>
    </citation>
    <scope>NUCLEOTIDE SEQUENCE [LARGE SCALE GENOMIC DNA]</scope>
    <source>
        <strain evidence="2 4">ISC11</strain>
    </source>
</reference>
<organism evidence="2 4">
    <name type="scientific">Citrobacter freundii</name>
    <dbReference type="NCBI Taxonomy" id="546"/>
    <lineage>
        <taxon>Bacteria</taxon>
        <taxon>Pseudomonadati</taxon>
        <taxon>Pseudomonadota</taxon>
        <taxon>Gammaproteobacteria</taxon>
        <taxon>Enterobacterales</taxon>
        <taxon>Enterobacteriaceae</taxon>
        <taxon>Citrobacter</taxon>
        <taxon>Citrobacter freundii complex</taxon>
    </lineage>
</organism>
<dbReference type="PANTHER" id="PTHR12110">
    <property type="entry name" value="HYDROXYPYRUVATE ISOMERASE"/>
    <property type="match status" value="1"/>
</dbReference>